<dbReference type="Gene3D" id="2.30.110.10">
    <property type="entry name" value="Electron Transport, Fmn-binding Protein, Chain A"/>
    <property type="match status" value="1"/>
</dbReference>
<dbReference type="InterPro" id="IPR012349">
    <property type="entry name" value="Split_barrel_FMN-bd"/>
</dbReference>
<comment type="caution">
    <text evidence="3">The sequence shown here is derived from an EMBL/GenBank/DDBJ whole genome shotgun (WGS) entry which is preliminary data.</text>
</comment>
<evidence type="ECO:0008006" key="5">
    <source>
        <dbReference type="Google" id="ProtNLM"/>
    </source>
</evidence>
<evidence type="ECO:0000256" key="1">
    <source>
        <dbReference type="ARBA" id="ARBA00008710"/>
    </source>
</evidence>
<dbReference type="EMBL" id="BSFQ01000057">
    <property type="protein sequence ID" value="GLL15849.1"/>
    <property type="molecule type" value="Genomic_DNA"/>
</dbReference>
<dbReference type="PANTHER" id="PTHR39428">
    <property type="entry name" value="F420H(2)-DEPENDENT QUINONE REDUCTASE RV1261C"/>
    <property type="match status" value="1"/>
</dbReference>
<dbReference type="SUPFAM" id="SSF50475">
    <property type="entry name" value="FMN-binding split barrel"/>
    <property type="match status" value="1"/>
</dbReference>
<keyword evidence="4" id="KW-1185">Reference proteome</keyword>
<evidence type="ECO:0000313" key="4">
    <source>
        <dbReference type="Proteomes" id="UP001143463"/>
    </source>
</evidence>
<dbReference type="GO" id="GO:0005886">
    <property type="term" value="C:plasma membrane"/>
    <property type="evidence" value="ECO:0007669"/>
    <property type="project" value="TreeGrafter"/>
</dbReference>
<dbReference type="Pfam" id="PF04075">
    <property type="entry name" value="F420H2_quin_red"/>
    <property type="match status" value="1"/>
</dbReference>
<protein>
    <recommendedName>
        <fullName evidence="5">Deazaflavin-dependent oxidoreductase, nitroreductase family</fullName>
    </recommendedName>
</protein>
<dbReference type="GO" id="GO:0070967">
    <property type="term" value="F:coenzyme F420 binding"/>
    <property type="evidence" value="ECO:0007669"/>
    <property type="project" value="TreeGrafter"/>
</dbReference>
<comment type="similarity">
    <text evidence="1">Belongs to the F420H(2)-dependent quinone reductase family.</text>
</comment>
<proteinExistence type="inferred from homology"/>
<evidence type="ECO:0000313" key="3">
    <source>
        <dbReference type="EMBL" id="GLL15849.1"/>
    </source>
</evidence>
<name>A0A9W6UG88_9PSEU</name>
<dbReference type="Proteomes" id="UP001143463">
    <property type="component" value="Unassembled WGS sequence"/>
</dbReference>
<dbReference type="InterPro" id="IPR004378">
    <property type="entry name" value="F420H2_quin_Rdtase"/>
</dbReference>
<comment type="catalytic activity">
    <reaction evidence="2">
        <text>oxidized coenzyme F420-(gamma-L-Glu)(n) + a quinol + H(+) = reduced coenzyme F420-(gamma-L-Glu)(n) + a quinone</text>
        <dbReference type="Rhea" id="RHEA:39663"/>
        <dbReference type="Rhea" id="RHEA-COMP:12939"/>
        <dbReference type="Rhea" id="RHEA-COMP:14378"/>
        <dbReference type="ChEBI" id="CHEBI:15378"/>
        <dbReference type="ChEBI" id="CHEBI:24646"/>
        <dbReference type="ChEBI" id="CHEBI:132124"/>
        <dbReference type="ChEBI" id="CHEBI:133980"/>
        <dbReference type="ChEBI" id="CHEBI:139511"/>
    </reaction>
</comment>
<gene>
    <name evidence="3" type="ORF">GCM10017577_70030</name>
</gene>
<accession>A0A9W6UG88</accession>
<dbReference type="GO" id="GO:0016491">
    <property type="term" value="F:oxidoreductase activity"/>
    <property type="evidence" value="ECO:0007669"/>
    <property type="project" value="InterPro"/>
</dbReference>
<reference evidence="3" key="1">
    <citation type="journal article" date="2014" name="Int. J. Syst. Evol. Microbiol.">
        <title>Complete genome sequence of Corynebacterium casei LMG S-19264T (=DSM 44701T), isolated from a smear-ripened cheese.</title>
        <authorList>
            <consortium name="US DOE Joint Genome Institute (JGI-PGF)"/>
            <person name="Walter F."/>
            <person name="Albersmeier A."/>
            <person name="Kalinowski J."/>
            <person name="Ruckert C."/>
        </authorList>
    </citation>
    <scope>NUCLEOTIDE SEQUENCE</scope>
    <source>
        <strain evidence="3">VKM Ac-1069</strain>
    </source>
</reference>
<dbReference type="NCBIfam" id="TIGR00026">
    <property type="entry name" value="hi_GC_TIGR00026"/>
    <property type="match status" value="1"/>
</dbReference>
<dbReference type="PANTHER" id="PTHR39428:SF1">
    <property type="entry name" value="F420H(2)-DEPENDENT QUINONE REDUCTASE RV1261C"/>
    <property type="match status" value="1"/>
</dbReference>
<organism evidence="3 4">
    <name type="scientific">Pseudonocardia halophobica</name>
    <dbReference type="NCBI Taxonomy" id="29401"/>
    <lineage>
        <taxon>Bacteria</taxon>
        <taxon>Bacillati</taxon>
        <taxon>Actinomycetota</taxon>
        <taxon>Actinomycetes</taxon>
        <taxon>Pseudonocardiales</taxon>
        <taxon>Pseudonocardiaceae</taxon>
        <taxon>Pseudonocardia</taxon>
    </lineage>
</organism>
<dbReference type="AlphaFoldDB" id="A0A9W6UG88"/>
<reference evidence="3" key="2">
    <citation type="submission" date="2023-01" db="EMBL/GenBank/DDBJ databases">
        <authorList>
            <person name="Sun Q."/>
            <person name="Evtushenko L."/>
        </authorList>
    </citation>
    <scope>NUCLEOTIDE SEQUENCE</scope>
    <source>
        <strain evidence="3">VKM Ac-1069</strain>
    </source>
</reference>
<evidence type="ECO:0000256" key="2">
    <source>
        <dbReference type="ARBA" id="ARBA00049106"/>
    </source>
</evidence>
<sequence length="175" mass="18789">MWDEPLARGGVERLEAAFTGGLDTDLDFVRGFNDAVVAELRAHGQVRGEDSGKTRLVLTVRGRSSGSPRAVPTSYLVVDGRLLVVASRGGSDEHPQWYRNLLATPEVGVELNGRAFDAVARPTEGADRDALFQAIAAAAPHFARYQRRTARALPVVELLGARLTAEELAAGLRTA</sequence>
<dbReference type="RefSeq" id="WP_051738311.1">
    <property type="nucleotide sequence ID" value="NZ_BAAAUZ010000075.1"/>
</dbReference>